<evidence type="ECO:0000313" key="1">
    <source>
        <dbReference type="EMBL" id="AMG35974.2"/>
    </source>
</evidence>
<gene>
    <name evidence="1" type="ORF">AL504_08005</name>
</gene>
<dbReference type="EMBL" id="CP014060">
    <property type="protein sequence ID" value="AMG35974.2"/>
    <property type="molecule type" value="Genomic_DNA"/>
</dbReference>
<organism evidence="1 2">
    <name type="scientific">Alcaligenes xylosoxydans xylosoxydans</name>
    <name type="common">Achromobacter xylosoxidans</name>
    <dbReference type="NCBI Taxonomy" id="85698"/>
    <lineage>
        <taxon>Bacteria</taxon>
        <taxon>Pseudomonadati</taxon>
        <taxon>Pseudomonadota</taxon>
        <taxon>Betaproteobacteria</taxon>
        <taxon>Burkholderiales</taxon>
        <taxon>Alcaligenaceae</taxon>
        <taxon>Achromobacter</taxon>
    </lineage>
</organism>
<evidence type="ECO:0000313" key="2">
    <source>
        <dbReference type="Proteomes" id="UP000060602"/>
    </source>
</evidence>
<proteinExistence type="predicted"/>
<reference evidence="2" key="1">
    <citation type="submission" date="2015-12" db="EMBL/GenBank/DDBJ databases">
        <title>FDA dAtabase for Regulatory Grade micrObial Sequences (FDA-ARGOS): Supporting development and validation of Infectious Disease Dx tests.</title>
        <authorList>
            <person name="Case J."/>
            <person name="Tallon L."/>
            <person name="Sadzewicz L."/>
            <person name="Sengamalay N."/>
            <person name="Ott S."/>
            <person name="Godinez A."/>
            <person name="Nagaraj S."/>
            <person name="Nadendla S."/>
            <person name="Sichtig H."/>
        </authorList>
    </citation>
    <scope>NUCLEOTIDE SEQUENCE [LARGE SCALE GENOMIC DNA]</scope>
    <source>
        <strain evidence="2">FDAARGOS_147</strain>
    </source>
</reference>
<accession>A0A0X8NX81</accession>
<protein>
    <submittedName>
        <fullName evidence="1">Uncharacterized protein</fullName>
    </submittedName>
</protein>
<dbReference type="Proteomes" id="UP000060602">
    <property type="component" value="Chromosome"/>
</dbReference>
<sequence length="379" mass="40501">MAGAADALDALAPPLRGAIGDCVAAINLARQHFESRYDTAIADPLQADPAALRRLSDAIAPVIERLAAEPDNGHGWGAGGGSALGYREARPVTLGLWRGSHGRPGDADGTLDYTRCLYLLFQATGLAPAAMAQAIAPLRDDIVFNHVTLHIIEDALAQALHAGASQPARAAAAEPYIQQLRVTHIFREEDNRYQGYRILLRDAADQGDAAAALKLLPQCNTRSERHEIDTIKSRLVAAVSARDGLQAALDLCANKRIGAAYREYALQPVIDAGAYEALRDTLARHPDLASADSGDGLSFLVPAFCVREKAAGAARDAQEFDALFARVDAMDPKLKHGDARLRDWLLLELGLASPNDPAYVARCRKAIKNASIKRELGGA</sequence>
<name>A0A0X8NX81_ALCXX</name>
<dbReference type="AlphaFoldDB" id="A0A0X8NX81"/>
<dbReference type="RefSeq" id="WP_104021545.1">
    <property type="nucleotide sequence ID" value="NZ_CP014060.2"/>
</dbReference>